<dbReference type="InterPro" id="IPR049254">
    <property type="entry name" value="Phage_tail_terminator"/>
</dbReference>
<dbReference type="AlphaFoldDB" id="A0A412Q0V0"/>
<reference evidence="1 2" key="1">
    <citation type="submission" date="2018-08" db="EMBL/GenBank/DDBJ databases">
        <title>A genome reference for cultivated species of the human gut microbiota.</title>
        <authorList>
            <person name="Zou Y."/>
            <person name="Xue W."/>
            <person name="Luo G."/>
        </authorList>
    </citation>
    <scope>NUCLEOTIDE SEQUENCE [LARGE SCALE GENOMIC DNA]</scope>
    <source>
        <strain evidence="1 2">AF18-16LB</strain>
    </source>
</reference>
<evidence type="ECO:0008006" key="3">
    <source>
        <dbReference type="Google" id="ProtNLM"/>
    </source>
</evidence>
<sequence length="144" mass="16397">MINSIIEAISVSLNGEFGDDYEIHMEEIKQGLKEPCFFIACLNPTNNLFMGKRYERTNQFCIQYFPKSDEVQRECNGVAERMYDCLEYITTDGDIKPIRGSGMNHQVVNGVLNFFVNYDFFTVKTEDNTPMETMTASTGVKEGG</sequence>
<dbReference type="EMBL" id="QRXG01000031">
    <property type="protein sequence ID" value="RGT78871.1"/>
    <property type="molecule type" value="Genomic_DNA"/>
</dbReference>
<dbReference type="RefSeq" id="WP_118004421.1">
    <property type="nucleotide sequence ID" value="NZ_QRXF01000020.1"/>
</dbReference>
<proteinExistence type="predicted"/>
<protein>
    <recommendedName>
        <fullName evidence="3">Phage protein</fullName>
    </recommendedName>
</protein>
<dbReference type="Pfam" id="PF20765">
    <property type="entry name" value="Phage_tail_terminator_8"/>
    <property type="match status" value="1"/>
</dbReference>
<evidence type="ECO:0000313" key="1">
    <source>
        <dbReference type="EMBL" id="RGT78871.1"/>
    </source>
</evidence>
<accession>A0A412Q0V0</accession>
<evidence type="ECO:0000313" key="2">
    <source>
        <dbReference type="Proteomes" id="UP000284296"/>
    </source>
</evidence>
<dbReference type="Proteomes" id="UP000284296">
    <property type="component" value="Unassembled WGS sequence"/>
</dbReference>
<comment type="caution">
    <text evidence="1">The sequence shown here is derived from an EMBL/GenBank/DDBJ whole genome shotgun (WGS) entry which is preliminary data.</text>
</comment>
<organism evidence="1 2">
    <name type="scientific">Agathobacter rectalis</name>
    <dbReference type="NCBI Taxonomy" id="39491"/>
    <lineage>
        <taxon>Bacteria</taxon>
        <taxon>Bacillati</taxon>
        <taxon>Bacillota</taxon>
        <taxon>Clostridia</taxon>
        <taxon>Lachnospirales</taxon>
        <taxon>Lachnospiraceae</taxon>
        <taxon>Agathobacter</taxon>
    </lineage>
</organism>
<name>A0A412Q0V0_9FIRM</name>
<gene>
    <name evidence="1" type="ORF">DWX06_13690</name>
</gene>